<feature type="repeat" description="ANK" evidence="1">
    <location>
        <begin position="137"/>
        <end position="169"/>
    </location>
</feature>
<evidence type="ECO:0000256" key="2">
    <source>
        <dbReference type="SAM" id="Phobius"/>
    </source>
</evidence>
<dbReference type="PANTHER" id="PTHR24128:SF61">
    <property type="entry name" value="ANKYRIN REPEAT-CONTAINING PROTEIN BDA1-LIKE"/>
    <property type="match status" value="1"/>
</dbReference>
<feature type="transmembrane region" description="Helical" evidence="2">
    <location>
        <begin position="358"/>
        <end position="380"/>
    </location>
</feature>
<sequence>MDRRLFQAAWNGDVDHLLREIDTNPSILHVMSLEGGETPLHIACLAGHLNFVATVVKLRQKSLRELNLEGYCPLHIAAACGHADIVKELLTVDLSLCWMKGKDRRIPLHLAVIKGNVGVVRDLLLASVDSVECTTAQGETSLHLAVKNNQIEVLQVLVEHLKQVNKENLLNFKDIHGNTVLHHAVSRKQYEVVDFLLNGQVTSKEKMELNSLNKSGLTPLDMLLIFHSEAGDRELEEIMVRSGAIKGEILRSVAYAWEERHHTHTRPENNRSPARNLLDYFKYNNLKDSPSIVRNTLLVIIILITTATYQPTLNPPGGIWQDDSYPSAGNITLSCATNNTTANKSHTAGRAIMGTHNPVAYCIFLFANSIGFHTSMYMIYVLTAAFPLRLELQISMFALATTYSICMSAISPNNLVAFTFMGINLCLQFMIPITTKLLRNYFEKLRNESP</sequence>
<gene>
    <name evidence="4" type="ORF">LVIROSA_LOCUS27161</name>
</gene>
<evidence type="ECO:0000313" key="5">
    <source>
        <dbReference type="Proteomes" id="UP001157418"/>
    </source>
</evidence>
<dbReference type="AlphaFoldDB" id="A0AAU9NTD3"/>
<keyword evidence="1" id="KW-0040">ANK repeat</keyword>
<dbReference type="InterPro" id="IPR036770">
    <property type="entry name" value="Ankyrin_rpt-contain_sf"/>
</dbReference>
<dbReference type="Proteomes" id="UP001157418">
    <property type="component" value="Unassembled WGS sequence"/>
</dbReference>
<evidence type="ECO:0000256" key="1">
    <source>
        <dbReference type="PROSITE-ProRule" id="PRU00023"/>
    </source>
</evidence>
<dbReference type="Pfam" id="PF13962">
    <property type="entry name" value="PGG"/>
    <property type="match status" value="1"/>
</dbReference>
<dbReference type="Pfam" id="PF12796">
    <property type="entry name" value="Ank_2"/>
    <property type="match status" value="2"/>
</dbReference>
<dbReference type="SMART" id="SM00248">
    <property type="entry name" value="ANK"/>
    <property type="match status" value="5"/>
</dbReference>
<feature type="transmembrane region" description="Helical" evidence="2">
    <location>
        <begin position="416"/>
        <end position="438"/>
    </location>
</feature>
<dbReference type="PROSITE" id="PS50297">
    <property type="entry name" value="ANK_REP_REGION"/>
    <property type="match status" value="3"/>
</dbReference>
<keyword evidence="2" id="KW-0472">Membrane</keyword>
<feature type="transmembrane region" description="Helical" evidence="2">
    <location>
        <begin position="392"/>
        <end position="410"/>
    </location>
</feature>
<protein>
    <recommendedName>
        <fullName evidence="3">PGG domain-containing protein</fullName>
    </recommendedName>
</protein>
<reference evidence="4 5" key="1">
    <citation type="submission" date="2022-01" db="EMBL/GenBank/DDBJ databases">
        <authorList>
            <person name="Xiong W."/>
            <person name="Schranz E."/>
        </authorList>
    </citation>
    <scope>NUCLEOTIDE SEQUENCE [LARGE SCALE GENOMIC DNA]</scope>
</reference>
<dbReference type="PANTHER" id="PTHR24128">
    <property type="entry name" value="HOMEOBOX PROTEIN WARIAI"/>
    <property type="match status" value="1"/>
</dbReference>
<feature type="repeat" description="ANK" evidence="1">
    <location>
        <begin position="176"/>
        <end position="198"/>
    </location>
</feature>
<evidence type="ECO:0000313" key="4">
    <source>
        <dbReference type="EMBL" id="CAH1441072.1"/>
    </source>
</evidence>
<dbReference type="InterPro" id="IPR002110">
    <property type="entry name" value="Ankyrin_rpt"/>
</dbReference>
<dbReference type="Pfam" id="PF00023">
    <property type="entry name" value="Ank"/>
    <property type="match status" value="1"/>
</dbReference>
<feature type="transmembrane region" description="Helical" evidence="2">
    <location>
        <begin position="292"/>
        <end position="310"/>
    </location>
</feature>
<name>A0AAU9NTD3_9ASTR</name>
<keyword evidence="5" id="KW-1185">Reference proteome</keyword>
<keyword evidence="2" id="KW-1133">Transmembrane helix</keyword>
<feature type="domain" description="PGG" evidence="3">
    <location>
        <begin position="294"/>
        <end position="401"/>
    </location>
</feature>
<keyword evidence="2" id="KW-0812">Transmembrane</keyword>
<dbReference type="Gene3D" id="1.25.40.20">
    <property type="entry name" value="Ankyrin repeat-containing domain"/>
    <property type="match status" value="2"/>
</dbReference>
<proteinExistence type="predicted"/>
<comment type="caution">
    <text evidence="4">The sequence shown here is derived from an EMBL/GenBank/DDBJ whole genome shotgun (WGS) entry which is preliminary data.</text>
</comment>
<dbReference type="EMBL" id="CAKMRJ010005412">
    <property type="protein sequence ID" value="CAH1441072.1"/>
    <property type="molecule type" value="Genomic_DNA"/>
</dbReference>
<dbReference type="InterPro" id="IPR026961">
    <property type="entry name" value="PGG_dom"/>
</dbReference>
<evidence type="ECO:0000259" key="3">
    <source>
        <dbReference type="Pfam" id="PF13962"/>
    </source>
</evidence>
<dbReference type="PROSITE" id="PS50088">
    <property type="entry name" value="ANK_REPEAT"/>
    <property type="match status" value="3"/>
</dbReference>
<dbReference type="SUPFAM" id="SSF48403">
    <property type="entry name" value="Ankyrin repeat"/>
    <property type="match status" value="1"/>
</dbReference>
<feature type="repeat" description="ANK" evidence="1">
    <location>
        <begin position="69"/>
        <end position="90"/>
    </location>
</feature>
<accession>A0AAU9NTD3</accession>
<organism evidence="4 5">
    <name type="scientific">Lactuca virosa</name>
    <dbReference type="NCBI Taxonomy" id="75947"/>
    <lineage>
        <taxon>Eukaryota</taxon>
        <taxon>Viridiplantae</taxon>
        <taxon>Streptophyta</taxon>
        <taxon>Embryophyta</taxon>
        <taxon>Tracheophyta</taxon>
        <taxon>Spermatophyta</taxon>
        <taxon>Magnoliopsida</taxon>
        <taxon>eudicotyledons</taxon>
        <taxon>Gunneridae</taxon>
        <taxon>Pentapetalae</taxon>
        <taxon>asterids</taxon>
        <taxon>campanulids</taxon>
        <taxon>Asterales</taxon>
        <taxon>Asteraceae</taxon>
        <taxon>Cichorioideae</taxon>
        <taxon>Cichorieae</taxon>
        <taxon>Lactucinae</taxon>
        <taxon>Lactuca</taxon>
    </lineage>
</organism>